<name>A0A2R7Z398_9ACTN</name>
<comment type="caution">
    <text evidence="2">The sequence shown here is derived from an EMBL/GenBank/DDBJ whole genome shotgun (WGS) entry which is preliminary data.</text>
</comment>
<keyword evidence="1" id="KW-0472">Membrane</keyword>
<evidence type="ECO:0000313" key="3">
    <source>
        <dbReference type="Proteomes" id="UP000244867"/>
    </source>
</evidence>
<reference evidence="2 3" key="1">
    <citation type="submission" date="2018-03" db="EMBL/GenBank/DDBJ databases">
        <authorList>
            <person name="Keele B.F."/>
        </authorList>
    </citation>
    <scope>NUCLEOTIDE SEQUENCE [LARGE SCALE GENOMIC DNA]</scope>
    <source>
        <strain evidence="2 3">IB-3</strain>
    </source>
</reference>
<sequence>MRPTTGASLALAAVVGLVGGWLLRPVSVRLGGTAPYVTWIQALALVFVAAVLAYVAWHTWQTIHVHRRRLEGDRAVNRLVLARACALVGALAAGGYAGYAVTWLGDASELADERLVRCGVAAVGALLMMLASLALERACRVPSDDQAP</sequence>
<dbReference type="AlphaFoldDB" id="A0A2R7Z398"/>
<dbReference type="Pfam" id="PF11377">
    <property type="entry name" value="DUF3180"/>
    <property type="match status" value="1"/>
</dbReference>
<dbReference type="Proteomes" id="UP000244867">
    <property type="component" value="Unassembled WGS sequence"/>
</dbReference>
<proteinExistence type="predicted"/>
<feature type="transmembrane region" description="Helical" evidence="1">
    <location>
        <begin position="80"/>
        <end position="102"/>
    </location>
</feature>
<feature type="transmembrane region" description="Helical" evidence="1">
    <location>
        <begin position="114"/>
        <end position="135"/>
    </location>
</feature>
<organism evidence="2 3">
    <name type="scientific">Nocardioides currus</name>
    <dbReference type="NCBI Taxonomy" id="2133958"/>
    <lineage>
        <taxon>Bacteria</taxon>
        <taxon>Bacillati</taxon>
        <taxon>Actinomycetota</taxon>
        <taxon>Actinomycetes</taxon>
        <taxon>Propionibacteriales</taxon>
        <taxon>Nocardioidaceae</taxon>
        <taxon>Nocardioides</taxon>
    </lineage>
</organism>
<keyword evidence="1" id="KW-1133">Transmembrane helix</keyword>
<dbReference type="EMBL" id="PYXZ01000001">
    <property type="protein sequence ID" value="PUA83115.1"/>
    <property type="molecule type" value="Genomic_DNA"/>
</dbReference>
<dbReference type="InterPro" id="IPR021517">
    <property type="entry name" value="DUF3180"/>
</dbReference>
<gene>
    <name evidence="2" type="ORF">C7S10_03225</name>
</gene>
<evidence type="ECO:0000313" key="2">
    <source>
        <dbReference type="EMBL" id="PUA83115.1"/>
    </source>
</evidence>
<accession>A0A2R7Z398</accession>
<protein>
    <submittedName>
        <fullName evidence="2">DUF3180 domain-containing protein</fullName>
    </submittedName>
</protein>
<keyword evidence="3" id="KW-1185">Reference proteome</keyword>
<evidence type="ECO:0000256" key="1">
    <source>
        <dbReference type="SAM" id="Phobius"/>
    </source>
</evidence>
<feature type="transmembrane region" description="Helical" evidence="1">
    <location>
        <begin position="36"/>
        <end position="60"/>
    </location>
</feature>
<keyword evidence="1" id="KW-0812">Transmembrane</keyword>